<dbReference type="EMBL" id="CP139960">
    <property type="protein sequence ID" value="WQD36726.1"/>
    <property type="molecule type" value="Genomic_DNA"/>
</dbReference>
<keyword evidence="2" id="KW-1185">Reference proteome</keyword>
<organism evidence="1 2">
    <name type="scientific">Niabella yanshanensis</name>
    <dbReference type="NCBI Taxonomy" id="577386"/>
    <lineage>
        <taxon>Bacteria</taxon>
        <taxon>Pseudomonadati</taxon>
        <taxon>Bacteroidota</taxon>
        <taxon>Chitinophagia</taxon>
        <taxon>Chitinophagales</taxon>
        <taxon>Chitinophagaceae</taxon>
        <taxon>Niabella</taxon>
    </lineage>
</organism>
<reference evidence="1 2" key="1">
    <citation type="submission" date="2023-12" db="EMBL/GenBank/DDBJ databases">
        <title>Genome sequencing and assembly of bacterial species from a model synthetic community.</title>
        <authorList>
            <person name="Hogle S.L."/>
        </authorList>
    </citation>
    <scope>NUCLEOTIDE SEQUENCE [LARGE SCALE GENOMIC DNA]</scope>
    <source>
        <strain evidence="1 2">HAMBI_3031</strain>
    </source>
</reference>
<evidence type="ECO:0000313" key="1">
    <source>
        <dbReference type="EMBL" id="WQD36726.1"/>
    </source>
</evidence>
<protein>
    <submittedName>
        <fullName evidence="1">Uncharacterized protein</fullName>
    </submittedName>
</protein>
<dbReference type="Proteomes" id="UP001325680">
    <property type="component" value="Chromosome"/>
</dbReference>
<accession>A0ABZ0W0N5</accession>
<name>A0ABZ0W0N5_9BACT</name>
<proteinExistence type="predicted"/>
<gene>
    <name evidence="1" type="ORF">U0035_13720</name>
</gene>
<dbReference type="RefSeq" id="WP_114790339.1">
    <property type="nucleotide sequence ID" value="NZ_CP139960.1"/>
</dbReference>
<evidence type="ECO:0000313" key="2">
    <source>
        <dbReference type="Proteomes" id="UP001325680"/>
    </source>
</evidence>
<sequence>MKSQLLLLLMVVTFGITVKAQTLSEVLNNTETPIFYYGIDFTKARLMGDPNANPRDIVERQFAGINALIINEYKKYDVAKAFRRAELANDLSYTDKRNEKADPNQLLSTNSDDFNRLSEKDIQTLISSFNGGSKTGTGLVFVVEGMSKTKKALSLWVTLFDIKTRKVLMTKRMEGALGSGFSFRNYWATGFKKIIDQIEKSEYKKWKSN</sequence>